<dbReference type="OrthoDB" id="7191982at2"/>
<protein>
    <recommendedName>
        <fullName evidence="3">1-phosphatidylinositol phosphodiesterase</fullName>
        <ecNumber evidence="2">4.6.1.13</ecNumber>
    </recommendedName>
    <alternativeName>
        <fullName evidence="5">Phosphatidylinositol diacylglycerol-lyase</fullName>
    </alternativeName>
    <alternativeName>
        <fullName evidence="6">Phosphatidylinositol-specific phospholipase C</fullName>
    </alternativeName>
</protein>
<dbReference type="Pfam" id="PF00388">
    <property type="entry name" value="PI-PLC-X"/>
    <property type="match status" value="1"/>
</dbReference>
<dbReference type="SMART" id="SM00148">
    <property type="entry name" value="PLCXc"/>
    <property type="match status" value="1"/>
</dbReference>
<dbReference type="Pfam" id="PF14200">
    <property type="entry name" value="RicinB_lectin_2"/>
    <property type="match status" value="1"/>
</dbReference>
<organism evidence="8 9">
    <name type="scientific">Paenibacillus tyrfis</name>
    <dbReference type="NCBI Taxonomy" id="1501230"/>
    <lineage>
        <taxon>Bacteria</taxon>
        <taxon>Bacillati</taxon>
        <taxon>Bacillota</taxon>
        <taxon>Bacilli</taxon>
        <taxon>Bacillales</taxon>
        <taxon>Paenibacillaceae</taxon>
        <taxon>Paenibacillus</taxon>
    </lineage>
</organism>
<dbReference type="InterPro" id="IPR035992">
    <property type="entry name" value="Ricin_B-like_lectins"/>
</dbReference>
<dbReference type="InterPro" id="IPR000909">
    <property type="entry name" value="PLipase_C_PInositol-sp_X_dom"/>
</dbReference>
<evidence type="ECO:0000259" key="7">
    <source>
        <dbReference type="SMART" id="SM00148"/>
    </source>
</evidence>
<dbReference type="InterPro" id="IPR051057">
    <property type="entry name" value="PI-PLC_domain"/>
</dbReference>
<dbReference type="GO" id="GO:0004436">
    <property type="term" value="F:phosphatidylinositol diacylglycerol-lyase activity"/>
    <property type="evidence" value="ECO:0007669"/>
    <property type="project" value="UniProtKB-EC"/>
</dbReference>
<gene>
    <name evidence="8" type="ORF">ET33_06560</name>
</gene>
<comment type="caution">
    <text evidence="8">The sequence shown here is derived from an EMBL/GenBank/DDBJ whole genome shotgun (WGS) entry which is preliminary data.</text>
</comment>
<dbReference type="PROSITE" id="PS50007">
    <property type="entry name" value="PIPLC_X_DOMAIN"/>
    <property type="match status" value="1"/>
</dbReference>
<evidence type="ECO:0000256" key="6">
    <source>
        <dbReference type="ARBA" id="ARBA00030782"/>
    </source>
</evidence>
<dbReference type="EC" id="4.6.1.13" evidence="2"/>
<dbReference type="PROSITE" id="PS50231">
    <property type="entry name" value="RICIN_B_LECTIN"/>
    <property type="match status" value="1"/>
</dbReference>
<dbReference type="PANTHER" id="PTHR13593:SF113">
    <property type="entry name" value="SI:DKEY-266F7.9"/>
    <property type="match status" value="1"/>
</dbReference>
<dbReference type="GO" id="GO:0008081">
    <property type="term" value="F:phosphoric diester hydrolase activity"/>
    <property type="evidence" value="ECO:0007669"/>
    <property type="project" value="InterPro"/>
</dbReference>
<reference evidence="8 9" key="1">
    <citation type="submission" date="2014-06" db="EMBL/GenBank/DDBJ databases">
        <title>Draft genome sequence of Paenibacillus sp. MSt1.</title>
        <authorList>
            <person name="Aw Y.K."/>
            <person name="Ong K.S."/>
            <person name="Gan H.M."/>
            <person name="Lee S.M."/>
        </authorList>
    </citation>
    <scope>NUCLEOTIDE SEQUENCE [LARGE SCALE GENOMIC DNA]</scope>
    <source>
        <strain evidence="8 9">MSt1</strain>
    </source>
</reference>
<dbReference type="InterPro" id="IPR000772">
    <property type="entry name" value="Ricin_B_lectin"/>
</dbReference>
<dbReference type="Gene3D" id="2.80.10.50">
    <property type="match status" value="1"/>
</dbReference>
<keyword evidence="4" id="KW-0442">Lipid degradation</keyword>
<dbReference type="SUPFAM" id="SSF51695">
    <property type="entry name" value="PLC-like phosphodiesterases"/>
    <property type="match status" value="1"/>
</dbReference>
<accession>A0A081P213</accession>
<keyword evidence="9" id="KW-1185">Reference proteome</keyword>
<proteinExistence type="predicted"/>
<feature type="domain" description="Phosphatidylinositol-specific phospholipase C X" evidence="7">
    <location>
        <begin position="50"/>
        <end position="208"/>
    </location>
</feature>
<evidence type="ECO:0000256" key="2">
    <source>
        <dbReference type="ARBA" id="ARBA00012581"/>
    </source>
</evidence>
<evidence type="ECO:0000313" key="8">
    <source>
        <dbReference type="EMBL" id="KEQ24736.1"/>
    </source>
</evidence>
<evidence type="ECO:0000313" key="9">
    <source>
        <dbReference type="Proteomes" id="UP000028123"/>
    </source>
</evidence>
<dbReference type="InterPro" id="IPR017946">
    <property type="entry name" value="PLC-like_Pdiesterase_TIM-brl"/>
</dbReference>
<name>A0A081P213_9BACL</name>
<dbReference type="CDD" id="cd08586">
    <property type="entry name" value="PI-PLCc_BcPLC_like"/>
    <property type="match status" value="1"/>
</dbReference>
<evidence type="ECO:0000256" key="3">
    <source>
        <dbReference type="ARBA" id="ARBA00019758"/>
    </source>
</evidence>
<dbReference type="Proteomes" id="UP000028123">
    <property type="component" value="Unassembled WGS sequence"/>
</dbReference>
<sequence length="723" mass="80992">MEDKMKKTPKDLIPNAGESALDRYNKFRDGYAYASNIGHTNKNWMGQLPGDTTMSRLSIPGTHNSMSLHGGGGPYPDDFIITQTMNLQTQLNSGIRYLDIRLRKASDTRLEAYHGSVNQKAEFGANILNTAKEFLRANPSETILMRVKNECTGSGAGNCKDASTSKTWAQVFEDAYYNNLNYRDYFWKGTSNDPQLKDVRGKIVVLPQFPTDNKRFGIPYGNLKVQDEYNVEQSANAMYSKWTAVGNHLKTANAHTGKNIYLNHLSGNGTWWFISHGAKPWFVASGYNTRSTGSSPKSTSTGIGNWPDFPRTYSTIYYGGTNILTAQYIQQWGLHHAGIIAADFPGKTLIQQVIKLNDRLHGGDSVNIQAVGSDVVKVGFTGETYKRNSYEIRLNGAYIASMEPDPNRPGEMRAFYASLVKTDVGLNLFRSNLKLFANDKIEVFVRTANGQTLVKSQTLTIHDNPGEEVQVKDGTYRITSTLKLSSLVDMSKSSDRNVVLYNSQNQLNGEWNFKYDTTKKAYHITNRWDPTRALAWNSSAGSINVFGAGIAKSKDEQYWILKRTGDGYLHLVNKKNDTVLDVQGGQTANWTNINAWGLVEGENNQKFKLVERKEKLEGQINSNYKPLSGQKNRSSSNFSLPNLQGIDKAQKGRVEIEGHGETLLNFRVMRDRSNNTDPVIWSNLKHGDIIDIPAYSNLTNIYIANPSGYSWDGTFKVKFYTLQ</sequence>
<dbReference type="AlphaFoldDB" id="A0A081P213"/>
<dbReference type="GO" id="GO:0016042">
    <property type="term" value="P:lipid catabolic process"/>
    <property type="evidence" value="ECO:0007669"/>
    <property type="project" value="UniProtKB-KW"/>
</dbReference>
<dbReference type="RefSeq" id="WP_036684392.1">
    <property type="nucleotide sequence ID" value="NZ_JNVM01000014.1"/>
</dbReference>
<dbReference type="SUPFAM" id="SSF50370">
    <property type="entry name" value="Ricin B-like lectins"/>
    <property type="match status" value="1"/>
</dbReference>
<evidence type="ECO:0000256" key="5">
    <source>
        <dbReference type="ARBA" id="ARBA00030474"/>
    </source>
</evidence>
<dbReference type="PANTHER" id="PTHR13593">
    <property type="match status" value="1"/>
</dbReference>
<dbReference type="CDD" id="cd23445">
    <property type="entry name" value="beta-trefoil_Ricin_HA17-like"/>
    <property type="match status" value="1"/>
</dbReference>
<evidence type="ECO:0000256" key="4">
    <source>
        <dbReference type="ARBA" id="ARBA00022963"/>
    </source>
</evidence>
<dbReference type="eggNOG" id="COG0823">
    <property type="taxonomic scope" value="Bacteria"/>
</dbReference>
<dbReference type="EMBL" id="JNVM01000014">
    <property type="protein sequence ID" value="KEQ24736.1"/>
    <property type="molecule type" value="Genomic_DNA"/>
</dbReference>
<dbReference type="Gene3D" id="3.20.20.190">
    <property type="entry name" value="Phosphatidylinositol (PI) phosphodiesterase"/>
    <property type="match status" value="1"/>
</dbReference>
<comment type="catalytic activity">
    <reaction evidence="1">
        <text>a 1,2-diacyl-sn-glycero-3-phospho-(1D-myo-inositol) = 1D-myo-inositol 1,2-cyclic phosphate + a 1,2-diacyl-sn-glycerol</text>
        <dbReference type="Rhea" id="RHEA:17093"/>
        <dbReference type="ChEBI" id="CHEBI:17815"/>
        <dbReference type="ChEBI" id="CHEBI:57880"/>
        <dbReference type="ChEBI" id="CHEBI:58484"/>
        <dbReference type="EC" id="4.6.1.13"/>
    </reaction>
</comment>
<keyword evidence="4" id="KW-0443">Lipid metabolism</keyword>
<evidence type="ECO:0000256" key="1">
    <source>
        <dbReference type="ARBA" id="ARBA00001316"/>
    </source>
</evidence>